<keyword evidence="2" id="KW-1185">Reference proteome</keyword>
<dbReference type="EMBL" id="CM037617">
    <property type="protein sequence ID" value="KAH8005779.1"/>
    <property type="molecule type" value="Genomic_DNA"/>
</dbReference>
<proteinExistence type="predicted"/>
<sequence length="89" mass="9806">MLSAFSKNGFLIKAARDGMRGILDSYDSELSSTEHSPQLSTRVREAEDMVQKVEAHTAEMEVTHGTEIVRVLAVPSSKYVRGGQPKQTL</sequence>
<accession>A0ACB8FKF7</accession>
<dbReference type="Proteomes" id="UP000827872">
    <property type="component" value="Linkage Group LG04"/>
</dbReference>
<organism evidence="1 2">
    <name type="scientific">Sphaerodactylus townsendi</name>
    <dbReference type="NCBI Taxonomy" id="933632"/>
    <lineage>
        <taxon>Eukaryota</taxon>
        <taxon>Metazoa</taxon>
        <taxon>Chordata</taxon>
        <taxon>Craniata</taxon>
        <taxon>Vertebrata</taxon>
        <taxon>Euteleostomi</taxon>
        <taxon>Lepidosauria</taxon>
        <taxon>Squamata</taxon>
        <taxon>Bifurcata</taxon>
        <taxon>Gekkota</taxon>
        <taxon>Sphaerodactylidae</taxon>
        <taxon>Sphaerodactylus</taxon>
    </lineage>
</organism>
<evidence type="ECO:0000313" key="2">
    <source>
        <dbReference type="Proteomes" id="UP000827872"/>
    </source>
</evidence>
<protein>
    <submittedName>
        <fullName evidence="1">Mitotic spindle assembly checkpoint protein MAD1</fullName>
    </submittedName>
</protein>
<evidence type="ECO:0000313" key="1">
    <source>
        <dbReference type="EMBL" id="KAH8005779.1"/>
    </source>
</evidence>
<gene>
    <name evidence="1" type="primary">MAD1L1</name>
    <name evidence="1" type="ORF">K3G42_031155</name>
</gene>
<comment type="caution">
    <text evidence="1">The sequence shown here is derived from an EMBL/GenBank/DDBJ whole genome shotgun (WGS) entry which is preliminary data.</text>
</comment>
<reference evidence="1" key="1">
    <citation type="submission" date="2021-08" db="EMBL/GenBank/DDBJ databases">
        <title>The first chromosome-level gecko genome reveals the dynamic sex chromosomes of Neotropical dwarf geckos (Sphaerodactylidae: Sphaerodactylus).</title>
        <authorList>
            <person name="Pinto B.J."/>
            <person name="Keating S.E."/>
            <person name="Gamble T."/>
        </authorList>
    </citation>
    <scope>NUCLEOTIDE SEQUENCE</scope>
    <source>
        <strain evidence="1">TG3544</strain>
    </source>
</reference>
<name>A0ACB8FKF7_9SAUR</name>